<dbReference type="SUPFAM" id="SSF48371">
    <property type="entry name" value="ARM repeat"/>
    <property type="match status" value="1"/>
</dbReference>
<sequence>MQIKSIEPTPSPHSMKINLDQKVSKGGTYTLERCEDAPDYVKQILTIEGVKSIFQVADFLAIDRDPKVEWLHILPRVREVFGEGTAAESPRGTTPSSEEAYGEVKVFLQTFRSLPIQLKLISSGEEKRYPLPEQFAKAVMEAQSSSANMVMERKWEERGVRYGDFDEVGAEAAQEVVAAYDDKRLQELIKQAFAQGPGEPAPEMRPSYPVTVEMMKDPDWKKRFAALEQMNPTLDDLPVLAQALTDEKTTIRRLAVAYLGGIEEKEVLPHLLKALKDSSVTVRRTAGDCLSDLGDPKAIPAMIESLQDKSRLVRWRAAMFLYETGDESAIAALREAQQDPEFEVAMQARMALERIEKGAEASGSVWRQMTNRNQSKENI</sequence>
<evidence type="ECO:0000313" key="3">
    <source>
        <dbReference type="EMBL" id="SDW44101.1"/>
    </source>
</evidence>
<dbReference type="PANTHER" id="PTHR12697">
    <property type="entry name" value="PBS LYASE HEAT-LIKE PROTEIN"/>
    <property type="match status" value="1"/>
</dbReference>
<dbReference type="InterPro" id="IPR014824">
    <property type="entry name" value="Nfu/NifU_N"/>
</dbReference>
<name>A0A1H2TJM0_9BACL</name>
<dbReference type="AlphaFoldDB" id="A0A1H2TJM0"/>
<dbReference type="Pfam" id="PF08712">
    <property type="entry name" value="Nfu_N"/>
    <property type="match status" value="1"/>
</dbReference>
<feature type="domain" description="Scaffold protein Nfu/NifU N-terminal" evidence="2">
    <location>
        <begin position="4"/>
        <end position="88"/>
    </location>
</feature>
<accession>A0A1H2TJM0</accession>
<dbReference type="Pfam" id="PF13646">
    <property type="entry name" value="HEAT_2"/>
    <property type="match status" value="1"/>
</dbReference>
<proteinExistence type="predicted"/>
<dbReference type="Proteomes" id="UP000198534">
    <property type="component" value="Unassembled WGS sequence"/>
</dbReference>
<dbReference type="InterPro" id="IPR036498">
    <property type="entry name" value="Nfu/NifU_N_sf"/>
</dbReference>
<dbReference type="SMART" id="SM00567">
    <property type="entry name" value="EZ_HEAT"/>
    <property type="match status" value="4"/>
</dbReference>
<dbReference type="RefSeq" id="WP_091736726.1">
    <property type="nucleotide sequence ID" value="NZ_FNNQ01000003.1"/>
</dbReference>
<dbReference type="InterPro" id="IPR011989">
    <property type="entry name" value="ARM-like"/>
</dbReference>
<dbReference type="Pfam" id="PF13769">
    <property type="entry name" value="Virulence_fact"/>
    <property type="match status" value="1"/>
</dbReference>
<evidence type="ECO:0000256" key="1">
    <source>
        <dbReference type="SAM" id="MobiDB-lite"/>
    </source>
</evidence>
<organism evidence="3 4">
    <name type="scientific">Marininema mesophilum</name>
    <dbReference type="NCBI Taxonomy" id="1048340"/>
    <lineage>
        <taxon>Bacteria</taxon>
        <taxon>Bacillati</taxon>
        <taxon>Bacillota</taxon>
        <taxon>Bacilli</taxon>
        <taxon>Bacillales</taxon>
        <taxon>Thermoactinomycetaceae</taxon>
        <taxon>Marininema</taxon>
    </lineage>
</organism>
<keyword evidence="4" id="KW-1185">Reference proteome</keyword>
<dbReference type="Gene3D" id="1.25.10.10">
    <property type="entry name" value="Leucine-rich Repeat Variant"/>
    <property type="match status" value="1"/>
</dbReference>
<dbReference type="PANTHER" id="PTHR12697:SF37">
    <property type="entry name" value="CONSERVED VIRULENCE FACTOR C"/>
    <property type="match status" value="1"/>
</dbReference>
<dbReference type="InterPro" id="IPR016024">
    <property type="entry name" value="ARM-type_fold"/>
</dbReference>
<dbReference type="SMART" id="SM00932">
    <property type="entry name" value="Nfu_N"/>
    <property type="match status" value="1"/>
</dbReference>
<dbReference type="InterPro" id="IPR004155">
    <property type="entry name" value="PBS_lyase_HEAT"/>
</dbReference>
<gene>
    <name evidence="3" type="ORF">SAMN05444487_103157</name>
</gene>
<reference evidence="3 4" key="1">
    <citation type="submission" date="2016-10" db="EMBL/GenBank/DDBJ databases">
        <authorList>
            <person name="de Groot N.N."/>
        </authorList>
    </citation>
    <scope>NUCLEOTIDE SEQUENCE [LARGE SCALE GENOMIC DNA]</scope>
    <source>
        <strain evidence="3 4">DSM 45610</strain>
    </source>
</reference>
<dbReference type="Gene3D" id="3.30.1370.70">
    <property type="entry name" value="Scaffold protein Nfu/NifU, N-terminal domain"/>
    <property type="match status" value="1"/>
</dbReference>
<feature type="region of interest" description="Disordered" evidence="1">
    <location>
        <begin position="359"/>
        <end position="379"/>
    </location>
</feature>
<evidence type="ECO:0000313" key="4">
    <source>
        <dbReference type="Proteomes" id="UP000198534"/>
    </source>
</evidence>
<dbReference type="STRING" id="1048340.SAMN05444487_103157"/>
<dbReference type="OrthoDB" id="420201at2"/>
<evidence type="ECO:0000259" key="2">
    <source>
        <dbReference type="SMART" id="SM00932"/>
    </source>
</evidence>
<dbReference type="InterPro" id="IPR025989">
    <property type="entry name" value="Virulence_F_dom"/>
</dbReference>
<protein>
    <submittedName>
        <fullName evidence="3">HEAT repeat-containing protein</fullName>
    </submittedName>
</protein>
<dbReference type="GO" id="GO:0016491">
    <property type="term" value="F:oxidoreductase activity"/>
    <property type="evidence" value="ECO:0007669"/>
    <property type="project" value="TreeGrafter"/>
</dbReference>
<dbReference type="SUPFAM" id="SSF110836">
    <property type="entry name" value="Hypothetical protein SAV1430"/>
    <property type="match status" value="1"/>
</dbReference>
<dbReference type="EMBL" id="FNNQ01000003">
    <property type="protein sequence ID" value="SDW44101.1"/>
    <property type="molecule type" value="Genomic_DNA"/>
</dbReference>